<dbReference type="Pfam" id="PF07715">
    <property type="entry name" value="Plug"/>
    <property type="match status" value="1"/>
</dbReference>
<feature type="signal peptide" evidence="1">
    <location>
        <begin position="1"/>
        <end position="39"/>
    </location>
</feature>
<proteinExistence type="predicted"/>
<dbReference type="PANTHER" id="PTHR40980">
    <property type="entry name" value="PLUG DOMAIN-CONTAINING PROTEIN"/>
    <property type="match status" value="1"/>
</dbReference>
<reference evidence="3 4" key="1">
    <citation type="submission" date="2015-07" db="EMBL/GenBank/DDBJ databases">
        <authorList>
            <consortium name="Consortium for Microbial Forensics and Genomics (microFORGE)"/>
            <person name="Knight B.M."/>
            <person name="Roberts D.P."/>
            <person name="Lin D."/>
            <person name="Hari K."/>
            <person name="Fletcher J."/>
            <person name="Melcher U."/>
            <person name="Blagden T."/>
            <person name="Winegar R.A."/>
        </authorList>
    </citation>
    <scope>NUCLEOTIDE SEQUENCE [LARGE SCALE GENOMIC DNA]</scope>
    <source>
        <strain evidence="3 4">X11-5A</strain>
    </source>
</reference>
<comment type="caution">
    <text evidence="3">The sequence shown here is derived from an EMBL/GenBank/DDBJ whole genome shotgun (WGS) entry which is preliminary data.</text>
</comment>
<dbReference type="Proteomes" id="UP000036790">
    <property type="component" value="Unassembled WGS sequence"/>
</dbReference>
<dbReference type="SUPFAM" id="SSF56935">
    <property type="entry name" value="Porins"/>
    <property type="match status" value="1"/>
</dbReference>
<dbReference type="Gene3D" id="2.170.130.10">
    <property type="entry name" value="TonB-dependent receptor, plug domain"/>
    <property type="match status" value="1"/>
</dbReference>
<name>A0AAP0ZJQ8_9XANT</name>
<protein>
    <submittedName>
        <fullName evidence="3">TonB-dependent receptor</fullName>
    </submittedName>
</protein>
<accession>A0AAP0ZJQ8</accession>
<dbReference type="EMBL" id="LHUJ01000309">
    <property type="protein sequence ID" value="KOR41000.1"/>
    <property type="molecule type" value="Genomic_DNA"/>
</dbReference>
<keyword evidence="1" id="KW-0732">Signal</keyword>
<reference evidence="3 4" key="2">
    <citation type="submission" date="2015-09" db="EMBL/GenBank/DDBJ databases">
        <title>Draft genome sequence of Xanthomonas oryzae pv. USA str. X11-5A.</title>
        <authorList>
            <person name="Knight B.M."/>
            <person name="Roberts D.P."/>
            <person name="Lin D."/>
            <person name="Hari K."/>
            <person name="Fletcher J."/>
            <person name="Melcher U."/>
            <person name="Blagden T."/>
            <person name="Winegar R.A."/>
        </authorList>
    </citation>
    <scope>NUCLEOTIDE SEQUENCE [LARGE SCALE GENOMIC DNA]</scope>
    <source>
        <strain evidence="3 4">X11-5A</strain>
    </source>
</reference>
<organism evidence="3 4">
    <name type="scientific">Xanthomonas oryzae</name>
    <dbReference type="NCBI Taxonomy" id="347"/>
    <lineage>
        <taxon>Bacteria</taxon>
        <taxon>Pseudomonadati</taxon>
        <taxon>Pseudomonadota</taxon>
        <taxon>Gammaproteobacteria</taxon>
        <taxon>Lysobacterales</taxon>
        <taxon>Lysobacteraceae</taxon>
        <taxon>Xanthomonas</taxon>
    </lineage>
</organism>
<feature type="chain" id="PRO_5042943499" evidence="1">
    <location>
        <begin position="40"/>
        <end position="186"/>
    </location>
</feature>
<evidence type="ECO:0000313" key="4">
    <source>
        <dbReference type="Proteomes" id="UP000036790"/>
    </source>
</evidence>
<evidence type="ECO:0000256" key="1">
    <source>
        <dbReference type="SAM" id="SignalP"/>
    </source>
</evidence>
<feature type="domain" description="TonB-dependent receptor plug" evidence="2">
    <location>
        <begin position="87"/>
        <end position="166"/>
    </location>
</feature>
<dbReference type="PANTHER" id="PTHR40980:SF3">
    <property type="entry name" value="TONB-DEPENDENT RECEPTOR-LIKE BETA-BARREL DOMAIN-CONTAINING PROTEIN"/>
    <property type="match status" value="1"/>
</dbReference>
<gene>
    <name evidence="3" type="ORF">ADT25_18085</name>
</gene>
<sequence>MPVHHTGRSASRPARRTPVRKVLCTTIACVLATAFSAHAQDTAPAAPPANDTSSAASNSQAPVTLDNITVIGQSASLHQAVQAKQMSDHVMEVISADNMGQMPNVTVAEALVRLPGVNGTRDRGNESLATVRGLGPRMTIGTVNGREIASSEPNRAVRWEVFPTERARSLRQGSLQLAAVRHRCHG</sequence>
<evidence type="ECO:0000259" key="2">
    <source>
        <dbReference type="Pfam" id="PF07715"/>
    </source>
</evidence>
<dbReference type="InterPro" id="IPR012910">
    <property type="entry name" value="Plug_dom"/>
</dbReference>
<dbReference type="InterPro" id="IPR037066">
    <property type="entry name" value="Plug_dom_sf"/>
</dbReference>
<dbReference type="AlphaFoldDB" id="A0AAP0ZJQ8"/>
<evidence type="ECO:0000313" key="3">
    <source>
        <dbReference type="EMBL" id="KOR41000.1"/>
    </source>
</evidence>
<keyword evidence="3" id="KW-0675">Receptor</keyword>